<dbReference type="GO" id="GO:0006511">
    <property type="term" value="P:ubiquitin-dependent protein catabolic process"/>
    <property type="evidence" value="ECO:0007669"/>
    <property type="project" value="EnsemblFungi"/>
</dbReference>
<evidence type="ECO:0000256" key="3">
    <source>
        <dbReference type="SAM" id="MobiDB-lite"/>
    </source>
</evidence>
<sequence>MSVVPTQDFKTSVSTNSQNKPSSSVVSALPDTFRCQDGGATPLSTQTNGKHPLESKLKNWDQTQRNRDLEQYRRVFGIAEPMKREMELAIVQNTDFNPLSERAGSGLHQDILLNREACVDWEDVYPGSGIIGGVSMGMDVHGSIEKSLGI</sequence>
<dbReference type="PANTHER" id="PTHR12828:SF3">
    <property type="entry name" value="PROTEASOME MATURATION PROTEIN"/>
    <property type="match status" value="1"/>
</dbReference>
<dbReference type="GO" id="GO:0005737">
    <property type="term" value="C:cytoplasm"/>
    <property type="evidence" value="ECO:0007669"/>
    <property type="project" value="EnsemblFungi"/>
</dbReference>
<dbReference type="STRING" id="1266660.A0A1G4J4P4"/>
<keyword evidence="5" id="KW-1185">Reference proteome</keyword>
<reference evidence="4 5" key="1">
    <citation type="submission" date="2016-03" db="EMBL/GenBank/DDBJ databases">
        <authorList>
            <person name="Devillers H."/>
        </authorList>
    </citation>
    <scope>NUCLEOTIDE SEQUENCE [LARGE SCALE GENOMIC DNA]</scope>
    <source>
        <strain evidence="4">CBS 10888</strain>
    </source>
</reference>
<dbReference type="InterPro" id="IPR008012">
    <property type="entry name" value="Ump1"/>
</dbReference>
<evidence type="ECO:0000256" key="2">
    <source>
        <dbReference type="ARBA" id="ARBA00043974"/>
    </source>
</evidence>
<dbReference type="GO" id="GO:0043248">
    <property type="term" value="P:proteasome assembly"/>
    <property type="evidence" value="ECO:0007669"/>
    <property type="project" value="EnsemblFungi"/>
</dbReference>
<dbReference type="Proteomes" id="UP000190274">
    <property type="component" value="Chromosome D"/>
</dbReference>
<protein>
    <submittedName>
        <fullName evidence="4">LADA_0D03598g1_1</fullName>
    </submittedName>
</protein>
<name>A0A1G4J4P4_9SACH</name>
<keyword evidence="1" id="KW-0143">Chaperone</keyword>
<accession>A0A1G4J4P4</accession>
<dbReference type="GO" id="GO:0006974">
    <property type="term" value="P:DNA damage response"/>
    <property type="evidence" value="ECO:0007669"/>
    <property type="project" value="EnsemblFungi"/>
</dbReference>
<gene>
    <name evidence="4" type="ORF">LADA_0D03598G</name>
</gene>
<evidence type="ECO:0000256" key="1">
    <source>
        <dbReference type="ARBA" id="ARBA00023186"/>
    </source>
</evidence>
<dbReference type="Pfam" id="PF05348">
    <property type="entry name" value="UMP1"/>
    <property type="match status" value="1"/>
</dbReference>
<dbReference type="PANTHER" id="PTHR12828">
    <property type="entry name" value="PROTEASOME MATURATION PROTEIN UMP1"/>
    <property type="match status" value="1"/>
</dbReference>
<evidence type="ECO:0000313" key="4">
    <source>
        <dbReference type="EMBL" id="SCU84755.1"/>
    </source>
</evidence>
<evidence type="ECO:0000313" key="5">
    <source>
        <dbReference type="Proteomes" id="UP000190274"/>
    </source>
</evidence>
<feature type="region of interest" description="Disordered" evidence="3">
    <location>
        <begin position="1"/>
        <end position="26"/>
    </location>
</feature>
<comment type="similarity">
    <text evidence="2">Belongs to the POMP/UMP1 family.</text>
</comment>
<proteinExistence type="inferred from homology"/>
<dbReference type="AlphaFoldDB" id="A0A1G4J4P4"/>
<dbReference type="GO" id="GO:0005634">
    <property type="term" value="C:nucleus"/>
    <property type="evidence" value="ECO:0007669"/>
    <property type="project" value="EnsemblFungi"/>
</dbReference>
<organism evidence="4 5">
    <name type="scientific">Lachancea dasiensis</name>
    <dbReference type="NCBI Taxonomy" id="1072105"/>
    <lineage>
        <taxon>Eukaryota</taxon>
        <taxon>Fungi</taxon>
        <taxon>Dikarya</taxon>
        <taxon>Ascomycota</taxon>
        <taxon>Saccharomycotina</taxon>
        <taxon>Saccharomycetes</taxon>
        <taxon>Saccharomycetales</taxon>
        <taxon>Saccharomycetaceae</taxon>
        <taxon>Lachancea</taxon>
    </lineage>
</organism>
<dbReference type="OrthoDB" id="15001at2759"/>
<dbReference type="EMBL" id="LT598454">
    <property type="protein sequence ID" value="SCU84755.1"/>
    <property type="molecule type" value="Genomic_DNA"/>
</dbReference>